<name>A0A9R0JAJ4_SPIOL</name>
<keyword evidence="8 11" id="KW-1133">Transmembrane helix</keyword>
<dbReference type="RefSeq" id="XP_021864492.1">
    <property type="nucleotide sequence ID" value="XM_022008800.2"/>
</dbReference>
<dbReference type="GO" id="GO:0016192">
    <property type="term" value="P:vesicle-mediated transport"/>
    <property type="evidence" value="ECO:0007669"/>
    <property type="project" value="UniProtKB-KW"/>
</dbReference>
<proteinExistence type="inferred from homology"/>
<keyword evidence="3" id="KW-0813">Transport</keyword>
<feature type="transmembrane region" description="Helical" evidence="11">
    <location>
        <begin position="196"/>
        <end position="217"/>
    </location>
</feature>
<evidence type="ECO:0000256" key="4">
    <source>
        <dbReference type="ARBA" id="ARBA00022692"/>
    </source>
</evidence>
<feature type="transmembrane region" description="Helical" evidence="11">
    <location>
        <begin position="237"/>
        <end position="259"/>
    </location>
</feature>
<keyword evidence="12" id="KW-1185">Reference proteome</keyword>
<dbReference type="GO" id="GO:0006621">
    <property type="term" value="P:protein retention in ER lumen"/>
    <property type="evidence" value="ECO:0007669"/>
    <property type="project" value="InterPro"/>
</dbReference>
<dbReference type="InterPro" id="IPR000133">
    <property type="entry name" value="ER_ret_rcpt"/>
</dbReference>
<keyword evidence="9 11" id="KW-0472">Membrane</keyword>
<dbReference type="PANTHER" id="PTHR10585">
    <property type="entry name" value="ER LUMEN PROTEIN RETAINING RECEPTOR"/>
    <property type="match status" value="1"/>
</dbReference>
<keyword evidence="10" id="KW-0675">Receptor</keyword>
<evidence type="ECO:0000256" key="1">
    <source>
        <dbReference type="ARBA" id="ARBA00004477"/>
    </source>
</evidence>
<comment type="similarity">
    <text evidence="2">Belongs to the ERD2 family.</text>
</comment>
<evidence type="ECO:0000256" key="8">
    <source>
        <dbReference type="ARBA" id="ARBA00022989"/>
    </source>
</evidence>
<dbReference type="OrthoDB" id="7694678at2759"/>
<evidence type="ECO:0000256" key="6">
    <source>
        <dbReference type="ARBA" id="ARBA00022892"/>
    </source>
</evidence>
<organism evidence="12 13">
    <name type="scientific">Spinacia oleracea</name>
    <name type="common">Spinach</name>
    <dbReference type="NCBI Taxonomy" id="3562"/>
    <lineage>
        <taxon>Eukaryota</taxon>
        <taxon>Viridiplantae</taxon>
        <taxon>Streptophyta</taxon>
        <taxon>Embryophyta</taxon>
        <taxon>Tracheophyta</taxon>
        <taxon>Spermatophyta</taxon>
        <taxon>Magnoliopsida</taxon>
        <taxon>eudicotyledons</taxon>
        <taxon>Gunneridae</taxon>
        <taxon>Pentapetalae</taxon>
        <taxon>Caryophyllales</taxon>
        <taxon>Chenopodiaceae</taxon>
        <taxon>Chenopodioideae</taxon>
        <taxon>Anserineae</taxon>
        <taxon>Spinacia</taxon>
    </lineage>
</organism>
<dbReference type="GO" id="GO:0046923">
    <property type="term" value="F:ER retention sequence binding"/>
    <property type="evidence" value="ECO:0007669"/>
    <property type="project" value="InterPro"/>
</dbReference>
<reference evidence="13" key="2">
    <citation type="submission" date="2025-08" db="UniProtKB">
        <authorList>
            <consortium name="RefSeq"/>
        </authorList>
    </citation>
    <scope>IDENTIFICATION</scope>
    <source>
        <tissue evidence="13">Leaf</tissue>
    </source>
</reference>
<reference evidence="12" key="1">
    <citation type="journal article" date="2021" name="Nat. Commun.">
        <title>Genomic analyses provide insights into spinach domestication and the genetic basis of agronomic traits.</title>
        <authorList>
            <person name="Cai X."/>
            <person name="Sun X."/>
            <person name="Xu C."/>
            <person name="Sun H."/>
            <person name="Wang X."/>
            <person name="Ge C."/>
            <person name="Zhang Z."/>
            <person name="Wang Q."/>
            <person name="Fei Z."/>
            <person name="Jiao C."/>
            <person name="Wang Q."/>
        </authorList>
    </citation>
    <scope>NUCLEOTIDE SEQUENCE [LARGE SCALE GENOMIC DNA]</scope>
    <source>
        <strain evidence="12">cv. Varoflay</strain>
    </source>
</reference>
<protein>
    <recommendedName>
        <fullName evidence="14">ER lumen protein-retaining receptor</fullName>
    </recommendedName>
</protein>
<dbReference type="AlphaFoldDB" id="A0A9R0JAJ4"/>
<evidence type="ECO:0000313" key="12">
    <source>
        <dbReference type="Proteomes" id="UP000813463"/>
    </source>
</evidence>
<evidence type="ECO:0000256" key="11">
    <source>
        <dbReference type="SAM" id="Phobius"/>
    </source>
</evidence>
<feature type="transmembrane region" description="Helical" evidence="11">
    <location>
        <begin position="21"/>
        <end position="45"/>
    </location>
</feature>
<accession>A0A9R0JAJ4</accession>
<feature type="transmembrane region" description="Helical" evidence="11">
    <location>
        <begin position="161"/>
        <end position="184"/>
    </location>
</feature>
<evidence type="ECO:0000256" key="10">
    <source>
        <dbReference type="ARBA" id="ARBA00023170"/>
    </source>
</evidence>
<keyword evidence="6" id="KW-0931">ER-Golgi transport</keyword>
<evidence type="ECO:0000256" key="2">
    <source>
        <dbReference type="ARBA" id="ARBA00010120"/>
    </source>
</evidence>
<feature type="transmembrane region" description="Helical" evidence="11">
    <location>
        <begin position="136"/>
        <end position="155"/>
    </location>
</feature>
<dbReference type="PRINTS" id="PR00660">
    <property type="entry name" value="ERLUMENR"/>
</dbReference>
<evidence type="ECO:0000256" key="7">
    <source>
        <dbReference type="ARBA" id="ARBA00022927"/>
    </source>
</evidence>
<keyword evidence="7" id="KW-0653">Protein transport</keyword>
<evidence type="ECO:0000256" key="3">
    <source>
        <dbReference type="ARBA" id="ARBA00022448"/>
    </source>
</evidence>
<evidence type="ECO:0000256" key="9">
    <source>
        <dbReference type="ARBA" id="ARBA00023136"/>
    </source>
</evidence>
<evidence type="ECO:0008006" key="14">
    <source>
        <dbReference type="Google" id="ProtNLM"/>
    </source>
</evidence>
<dbReference type="GeneID" id="110803295"/>
<feature type="transmembrane region" description="Helical" evidence="11">
    <location>
        <begin position="107"/>
        <end position="124"/>
    </location>
</feature>
<gene>
    <name evidence="13" type="primary">LOC110803295</name>
</gene>
<sequence length="273" mass="30655">MGKKRVSSSPLKVLIQWIQRQYLIVKLILGGIATLCSLVALKTLVKDRDMLFVASESSHIIGILILIYKLTTKQSCSGLSLKSQELTAIFLAARLVCSVMIEGDIHTLLDSITLASTLWVIYMLRFKFKSTYIKDFDTISLFYVVIPCGILSILVHPKGRWFVIGSVLWSFCLSVEALSMLPQLRFMQNAKMIEPFTAHYVFALGISRFVGCAHWIIQIYETNGAYLVLAGKGNLFLLLVFVAETVQTFILADFCYYYVKSVAKGKIIESLPV</sequence>
<dbReference type="GO" id="GO:0005789">
    <property type="term" value="C:endoplasmic reticulum membrane"/>
    <property type="evidence" value="ECO:0007669"/>
    <property type="project" value="UniProtKB-SubCell"/>
</dbReference>
<dbReference type="GO" id="GO:0015031">
    <property type="term" value="P:protein transport"/>
    <property type="evidence" value="ECO:0007669"/>
    <property type="project" value="UniProtKB-KW"/>
</dbReference>
<evidence type="ECO:0000256" key="5">
    <source>
        <dbReference type="ARBA" id="ARBA00022824"/>
    </source>
</evidence>
<comment type="subcellular location">
    <subcellularLocation>
        <location evidence="1">Endoplasmic reticulum membrane</location>
        <topology evidence="1">Multi-pass membrane protein</topology>
    </subcellularLocation>
</comment>
<dbReference type="Proteomes" id="UP000813463">
    <property type="component" value="Chromosome 1"/>
</dbReference>
<evidence type="ECO:0000313" key="13">
    <source>
        <dbReference type="RefSeq" id="XP_021864492.1"/>
    </source>
</evidence>
<dbReference type="KEGG" id="soe:110803295"/>
<keyword evidence="4 11" id="KW-0812">Transmembrane</keyword>
<keyword evidence="5" id="KW-0256">Endoplasmic reticulum</keyword>
<dbReference type="Pfam" id="PF00810">
    <property type="entry name" value="ER_lumen_recept"/>
    <property type="match status" value="1"/>
</dbReference>